<dbReference type="Proteomes" id="UP001497516">
    <property type="component" value="Chromosome 3"/>
</dbReference>
<proteinExistence type="predicted"/>
<evidence type="ECO:0000313" key="1">
    <source>
        <dbReference type="EMBL" id="CAL1377845.1"/>
    </source>
</evidence>
<name>A0AAV2DWW5_9ROSI</name>
<evidence type="ECO:0000313" key="2">
    <source>
        <dbReference type="Proteomes" id="UP001497516"/>
    </source>
</evidence>
<keyword evidence="2" id="KW-1185">Reference proteome</keyword>
<dbReference type="AlphaFoldDB" id="A0AAV2DWW5"/>
<sequence>MCYDSVSHRMRIVYHVKFKEHDMYDHSSHSEANTTEALEFLTHWPSFESSPLSSLAENPAESSTSADHSSSLLLLLHRLLPPPPESRPPLHYDLRHLGHLLAHHLAPPHMDLLSMSRLLTREGLLLPFNR</sequence>
<organism evidence="1 2">
    <name type="scientific">Linum trigynum</name>
    <dbReference type="NCBI Taxonomy" id="586398"/>
    <lineage>
        <taxon>Eukaryota</taxon>
        <taxon>Viridiplantae</taxon>
        <taxon>Streptophyta</taxon>
        <taxon>Embryophyta</taxon>
        <taxon>Tracheophyta</taxon>
        <taxon>Spermatophyta</taxon>
        <taxon>Magnoliopsida</taxon>
        <taxon>eudicotyledons</taxon>
        <taxon>Gunneridae</taxon>
        <taxon>Pentapetalae</taxon>
        <taxon>rosids</taxon>
        <taxon>fabids</taxon>
        <taxon>Malpighiales</taxon>
        <taxon>Linaceae</taxon>
        <taxon>Linum</taxon>
    </lineage>
</organism>
<accession>A0AAV2DWW5</accession>
<dbReference type="EMBL" id="OZ034816">
    <property type="protein sequence ID" value="CAL1377845.1"/>
    <property type="molecule type" value="Genomic_DNA"/>
</dbReference>
<reference evidence="1 2" key="1">
    <citation type="submission" date="2024-04" db="EMBL/GenBank/DDBJ databases">
        <authorList>
            <person name="Fracassetti M."/>
        </authorList>
    </citation>
    <scope>NUCLEOTIDE SEQUENCE [LARGE SCALE GENOMIC DNA]</scope>
</reference>
<protein>
    <submittedName>
        <fullName evidence="1">Uncharacterized protein</fullName>
    </submittedName>
</protein>
<gene>
    <name evidence="1" type="ORF">LTRI10_LOCUS19467</name>
</gene>